<dbReference type="Proteomes" id="UP000054877">
    <property type="component" value="Unassembled WGS sequence"/>
</dbReference>
<dbReference type="PATRIC" id="fig|452.5.peg.2115"/>
<comment type="caution">
    <text evidence="1">The sequence shown here is derived from an EMBL/GenBank/DDBJ whole genome shotgun (WGS) entry which is preliminary data.</text>
</comment>
<evidence type="ECO:0000313" key="1">
    <source>
        <dbReference type="EMBL" id="KTD62077.1"/>
    </source>
</evidence>
<dbReference type="RefSeq" id="WP_058483848.1">
    <property type="nucleotide sequence ID" value="NZ_CAAAII010000008.1"/>
</dbReference>
<dbReference type="OrthoDB" id="9884673at2"/>
<name>A0A0W0YYV4_LEGSP</name>
<protein>
    <submittedName>
        <fullName evidence="1">Uncharacterized protein</fullName>
    </submittedName>
</protein>
<accession>A0A0W0YYV4</accession>
<keyword evidence="2" id="KW-1185">Reference proteome</keyword>
<dbReference type="EMBL" id="LNYX01000030">
    <property type="protein sequence ID" value="KTD62077.1"/>
    <property type="molecule type" value="Genomic_DNA"/>
</dbReference>
<sequence>MKWHSSITQLYKQNNMELEECMTDYNIIFKQNNSGWTLTFSHLFNVKGIEAMQKLLAESSEIATLK</sequence>
<dbReference type="AlphaFoldDB" id="A0A0W0YYV4"/>
<proteinExistence type="predicted"/>
<organism evidence="1 2">
    <name type="scientific">Legionella spiritensis</name>
    <dbReference type="NCBI Taxonomy" id="452"/>
    <lineage>
        <taxon>Bacteria</taxon>
        <taxon>Pseudomonadati</taxon>
        <taxon>Pseudomonadota</taxon>
        <taxon>Gammaproteobacteria</taxon>
        <taxon>Legionellales</taxon>
        <taxon>Legionellaceae</taxon>
        <taxon>Legionella</taxon>
    </lineage>
</organism>
<evidence type="ECO:0000313" key="2">
    <source>
        <dbReference type="Proteomes" id="UP000054877"/>
    </source>
</evidence>
<reference evidence="1 2" key="1">
    <citation type="submission" date="2015-11" db="EMBL/GenBank/DDBJ databases">
        <title>Genomic analysis of 38 Legionella species identifies large and diverse effector repertoires.</title>
        <authorList>
            <person name="Burstein D."/>
            <person name="Amaro F."/>
            <person name="Zusman T."/>
            <person name="Lifshitz Z."/>
            <person name="Cohen O."/>
            <person name="Gilbert J.A."/>
            <person name="Pupko T."/>
            <person name="Shuman H.A."/>
            <person name="Segal G."/>
        </authorList>
    </citation>
    <scope>NUCLEOTIDE SEQUENCE [LARGE SCALE GENOMIC DNA]</scope>
    <source>
        <strain evidence="1 2">Mt.St.Helens-9</strain>
    </source>
</reference>
<gene>
    <name evidence="1" type="ORF">Lspi_1927</name>
</gene>